<dbReference type="Proteomes" id="UP000000753">
    <property type="component" value="Chromosome"/>
</dbReference>
<sequence length="489" mass="52323">MSDGTCSLLYPTEDIFEVSKDACEALGRARYDANLTAPYLDEKCYARPGYQANKYSFVVVGNMTQRWLVNCVSGDTNSLNVRTMSTYRPYAPEYIYSCPPDDYLDYKKGVDSDLDGNIDQCFPISPICPLGYHKYAVEPYGCVPVECPAKGSASSSISAFGKIPVGGSGTYCDGTCSYSVNGDSVSHAGSKWATGVSNGAVCGNGKVASNAGFTPQDKEGDCTTHTLSNGQLYQDCSNVTVPGDGTGDNNGGGEEPGTDHEDNLVEENENDTPFVPQDCGLVDDKEVCFNKNITDALEAQTEADKKAAAERHNKLVEQQKEISDYVERKAGERETARSSDANQMITQLDGIRQAIETGGTGGGGGSNQGVIDAINGLGDGLGETDVETDSEPSAGIESFYEPEYPNGFQDVWNKNSSALQSSAPFEFVKQFDDIVVNGAAPPMEFCFNLGSLMNYGCSSIELDSRVLGFLFAINMICTAFAVRKIIFGG</sequence>
<dbReference type="HOGENOM" id="CLU_557669_0_0_6"/>
<name>B8CP61_SHEPW</name>
<organism evidence="2 3">
    <name type="scientific">Shewanella piezotolerans (strain WP3 / JCM 13877)</name>
    <dbReference type="NCBI Taxonomy" id="225849"/>
    <lineage>
        <taxon>Bacteria</taxon>
        <taxon>Pseudomonadati</taxon>
        <taxon>Pseudomonadota</taxon>
        <taxon>Gammaproteobacteria</taxon>
        <taxon>Alteromonadales</taxon>
        <taxon>Shewanellaceae</taxon>
        <taxon>Shewanella</taxon>
    </lineage>
</organism>
<evidence type="ECO:0000313" key="2">
    <source>
        <dbReference type="EMBL" id="ACJ29305.1"/>
    </source>
</evidence>
<keyword evidence="3" id="KW-1185">Reference proteome</keyword>
<dbReference type="eggNOG" id="ENOG5034ATG">
    <property type="taxonomic scope" value="Bacteria"/>
</dbReference>
<gene>
    <name evidence="2" type="ordered locus">swp_2566</name>
</gene>
<dbReference type="AlphaFoldDB" id="B8CP61"/>
<proteinExistence type="predicted"/>
<accession>B8CP61</accession>
<dbReference type="EMBL" id="CP000472">
    <property type="protein sequence ID" value="ACJ29305.1"/>
    <property type="molecule type" value="Genomic_DNA"/>
</dbReference>
<reference evidence="2 3" key="1">
    <citation type="journal article" date="2008" name="PLoS ONE">
        <title>Environmental adaptation: genomic analysis of the piezotolerant and psychrotolerant deep-sea iron reducing bacterium Shewanella piezotolerans WP3.</title>
        <authorList>
            <person name="Wang F."/>
            <person name="Wang J."/>
            <person name="Jian H."/>
            <person name="Zhang B."/>
            <person name="Li S."/>
            <person name="Wang F."/>
            <person name="Zeng X."/>
            <person name="Gao L."/>
            <person name="Bartlett D.H."/>
            <person name="Yu J."/>
            <person name="Hu S."/>
            <person name="Xiao X."/>
        </authorList>
    </citation>
    <scope>NUCLEOTIDE SEQUENCE [LARGE SCALE GENOMIC DNA]</scope>
    <source>
        <strain evidence="3">WP3 / JCM 13877</strain>
    </source>
</reference>
<feature type="compositionally biased region" description="Gly residues" evidence="1">
    <location>
        <begin position="244"/>
        <end position="255"/>
    </location>
</feature>
<dbReference type="STRING" id="225849.swp_2566"/>
<evidence type="ECO:0000256" key="1">
    <source>
        <dbReference type="SAM" id="MobiDB-lite"/>
    </source>
</evidence>
<dbReference type="KEGG" id="swp:swp_2566"/>
<feature type="region of interest" description="Disordered" evidence="1">
    <location>
        <begin position="237"/>
        <end position="265"/>
    </location>
</feature>
<protein>
    <submittedName>
        <fullName evidence="2">Uncharacterized protein</fullName>
    </submittedName>
</protein>
<evidence type="ECO:0000313" key="3">
    <source>
        <dbReference type="Proteomes" id="UP000000753"/>
    </source>
</evidence>